<dbReference type="EMBL" id="JPRH01000001">
    <property type="protein sequence ID" value="KFF14673.1"/>
    <property type="molecule type" value="Genomic_DNA"/>
</dbReference>
<keyword evidence="2" id="KW-1185">Reference proteome</keyword>
<organism evidence="1 2">
    <name type="scientific">Chryseobacterium soli</name>
    <dbReference type="NCBI Taxonomy" id="445961"/>
    <lineage>
        <taxon>Bacteria</taxon>
        <taxon>Pseudomonadati</taxon>
        <taxon>Bacteroidota</taxon>
        <taxon>Flavobacteriia</taxon>
        <taxon>Flavobacteriales</taxon>
        <taxon>Weeksellaceae</taxon>
        <taxon>Chryseobacterium group</taxon>
        <taxon>Chryseobacterium</taxon>
    </lineage>
</organism>
<gene>
    <name evidence="1" type="ORF">IW15_04375</name>
</gene>
<protein>
    <recommendedName>
        <fullName evidence="3">WG repeat-containing protein</fullName>
    </recommendedName>
</protein>
<dbReference type="Proteomes" id="UP000028705">
    <property type="component" value="Unassembled WGS sequence"/>
</dbReference>
<name>A0A086ADA9_9FLAO</name>
<accession>A0A086ADA9</accession>
<comment type="caution">
    <text evidence="1">The sequence shown here is derived from an EMBL/GenBank/DDBJ whole genome shotgun (WGS) entry which is preliminary data.</text>
</comment>
<reference evidence="1 2" key="1">
    <citation type="submission" date="2014-07" db="EMBL/GenBank/DDBJ databases">
        <title>Genome of Chryseobacterium soli DSM 19298.</title>
        <authorList>
            <person name="Stropko S.J."/>
            <person name="Pipes S.E."/>
            <person name="Newman J."/>
        </authorList>
    </citation>
    <scope>NUCLEOTIDE SEQUENCE [LARGE SCALE GENOMIC DNA]</scope>
    <source>
        <strain evidence="1 2">DSM 19298</strain>
    </source>
</reference>
<evidence type="ECO:0000313" key="2">
    <source>
        <dbReference type="Proteomes" id="UP000028705"/>
    </source>
</evidence>
<evidence type="ECO:0000313" key="1">
    <source>
        <dbReference type="EMBL" id="KFF14673.1"/>
    </source>
</evidence>
<evidence type="ECO:0008006" key="3">
    <source>
        <dbReference type="Google" id="ProtNLM"/>
    </source>
</evidence>
<sequence length="431" mass="49462">MNNEEKWMYELLKKSILRKSKDSGEVHFFPIYKVSETPDSYSFSTIIYDLPSGSNCAGGLYTSTYSANLISKKIIEPKIKNGIVASSYGRGSDKKAEENRNITYAIEIYDQDDTRMHPPVLYSKYSDKPFPSSGFKNGTMSYSVFKIENKLDPSLYKTVYPSVRYANKNFAVVSNGTAFGIVNNKDETLVPFQYQMIKNDGFGIQATEKGKSFFIDLRNKKLSKEYDNIIRTCFSSYKDNQLEVRAGKNVNIIDLHYQEKLGPGYTSLQALSLKNRLLTKKENGKQAIVSTETWKELYSYNTIENMDYETMLVSDHGKYGLVSVDDKKILDLIYDHIGYLITSSQLFYVVKQNNALALYKDKKFLTGFDYDSITNFDSVFKVEKKGKFGLINGKGEVIVPVKYVRITAEKGEYYAYKNSEKFDQYDRKENY</sequence>
<proteinExistence type="predicted"/>
<dbReference type="STRING" id="445961.IW15_04375"/>
<dbReference type="AlphaFoldDB" id="A0A086ADA9"/>